<proteinExistence type="inferred from homology"/>
<protein>
    <submittedName>
        <fullName evidence="4">M14-type cytosolic carboxypeptidase</fullName>
    </submittedName>
</protein>
<dbReference type="Proteomes" id="UP001203423">
    <property type="component" value="Unassembled WGS sequence"/>
</dbReference>
<keyword evidence="4" id="KW-0378">Hydrolase</keyword>
<dbReference type="Pfam" id="PF00246">
    <property type="entry name" value="Peptidase_M14"/>
    <property type="match status" value="1"/>
</dbReference>
<sequence length="365" mass="41203">MKIDSTIEAGNFNVKDIADNVIYAQINKDSNQKDYQWFLCDISDIYETPFSVEIDGVFNASYPEAWKSFVAVGSYDGGEWEALNTELLPNGTIVIHCVKAAQKLQLGYFIPYTLAQHKVLSAMYSSLKYLFSHQLEATVKGNNVEIFSYGCDSANVKNNVWIISRQHSGESNTGPFMEGVAEYMDKHSDTMAVLLGKYNMHIVHNANPDGVQYGMHRTNTEGVDLNRGWLLDDNKKCPELSFIKRCMEDFPPDLFIDIHGDERIVEPYVNIDGNINKTSEADAFVTRLTALGGLEIRDNPVENRDISIGRHFVNYKYDCLCMTIETACQFQKSSVVSEKPMDYFAKASLLGFNIMKQLADNYSTL</sequence>
<evidence type="ECO:0000313" key="5">
    <source>
        <dbReference type="Proteomes" id="UP001203423"/>
    </source>
</evidence>
<dbReference type="RefSeq" id="WP_248942837.1">
    <property type="nucleotide sequence ID" value="NZ_JAKIKS010000155.1"/>
</dbReference>
<feature type="active site" description="Proton donor/acceptor" evidence="2">
    <location>
        <position position="325"/>
    </location>
</feature>
<gene>
    <name evidence="4" type="ORF">L2764_23765</name>
</gene>
<reference evidence="4 5" key="1">
    <citation type="submission" date="2022-01" db="EMBL/GenBank/DDBJ databases">
        <title>Whole genome-based taxonomy of the Shewanellaceae.</title>
        <authorList>
            <person name="Martin-Rodriguez A.J."/>
        </authorList>
    </citation>
    <scope>NUCLEOTIDE SEQUENCE [LARGE SCALE GENOMIC DNA]</scope>
    <source>
        <strain evidence="4 5">DSM 17177</strain>
    </source>
</reference>
<dbReference type="InterPro" id="IPR000834">
    <property type="entry name" value="Peptidase_M14"/>
</dbReference>
<dbReference type="InterPro" id="IPR050821">
    <property type="entry name" value="Cytosolic_carboxypeptidase"/>
</dbReference>
<keyword evidence="4" id="KW-0121">Carboxypeptidase</keyword>
<evidence type="ECO:0000256" key="2">
    <source>
        <dbReference type="PROSITE-ProRule" id="PRU01379"/>
    </source>
</evidence>
<organism evidence="4 5">
    <name type="scientific">Shewanella surugensis</name>
    <dbReference type="NCBI Taxonomy" id="212020"/>
    <lineage>
        <taxon>Bacteria</taxon>
        <taxon>Pseudomonadati</taxon>
        <taxon>Pseudomonadota</taxon>
        <taxon>Gammaproteobacteria</taxon>
        <taxon>Alteromonadales</taxon>
        <taxon>Shewanellaceae</taxon>
        <taxon>Shewanella</taxon>
    </lineage>
</organism>
<comment type="caution">
    <text evidence="4">The sequence shown here is derived from an EMBL/GenBank/DDBJ whole genome shotgun (WGS) entry which is preliminary data.</text>
</comment>
<dbReference type="GO" id="GO:0004180">
    <property type="term" value="F:carboxypeptidase activity"/>
    <property type="evidence" value="ECO:0007669"/>
    <property type="project" value="UniProtKB-KW"/>
</dbReference>
<dbReference type="PANTHER" id="PTHR12756">
    <property type="entry name" value="CYTOSOLIC CARBOXYPEPTIDASE"/>
    <property type="match status" value="1"/>
</dbReference>
<accession>A0ABT0LI67</accession>
<dbReference type="InterPro" id="IPR040626">
    <property type="entry name" value="Pepdidase_M14_N"/>
</dbReference>
<evidence type="ECO:0000259" key="3">
    <source>
        <dbReference type="PROSITE" id="PS52035"/>
    </source>
</evidence>
<dbReference type="Gene3D" id="3.40.630.10">
    <property type="entry name" value="Zn peptidases"/>
    <property type="match status" value="1"/>
</dbReference>
<dbReference type="Pfam" id="PF18027">
    <property type="entry name" value="Pepdidase_M14_N"/>
    <property type="match status" value="1"/>
</dbReference>
<dbReference type="Gene3D" id="2.60.40.3120">
    <property type="match status" value="1"/>
</dbReference>
<dbReference type="SUPFAM" id="SSF53187">
    <property type="entry name" value="Zn-dependent exopeptidases"/>
    <property type="match status" value="1"/>
</dbReference>
<comment type="similarity">
    <text evidence="2">Belongs to the peptidase M14 family.</text>
</comment>
<feature type="domain" description="Peptidase M14" evidence="3">
    <location>
        <begin position="110"/>
        <end position="348"/>
    </location>
</feature>
<name>A0ABT0LI67_9GAMM</name>
<dbReference type="PROSITE" id="PS52035">
    <property type="entry name" value="PEPTIDASE_M14"/>
    <property type="match status" value="1"/>
</dbReference>
<comment type="cofactor">
    <cofactor evidence="1">
        <name>Zn(2+)</name>
        <dbReference type="ChEBI" id="CHEBI:29105"/>
    </cofactor>
</comment>
<dbReference type="EMBL" id="JAKIKS010000155">
    <property type="protein sequence ID" value="MCL1127408.1"/>
    <property type="molecule type" value="Genomic_DNA"/>
</dbReference>
<evidence type="ECO:0000313" key="4">
    <source>
        <dbReference type="EMBL" id="MCL1127408.1"/>
    </source>
</evidence>
<evidence type="ECO:0000256" key="1">
    <source>
        <dbReference type="ARBA" id="ARBA00001947"/>
    </source>
</evidence>
<keyword evidence="5" id="KW-1185">Reference proteome</keyword>
<keyword evidence="4" id="KW-0645">Protease</keyword>
<dbReference type="PANTHER" id="PTHR12756:SF11">
    <property type="entry name" value="CYTOSOLIC CARBOXYPEPTIDASE 1"/>
    <property type="match status" value="1"/>
</dbReference>